<evidence type="ECO:0000313" key="2">
    <source>
        <dbReference type="EMBL" id="KAJ7200110.1"/>
    </source>
</evidence>
<reference evidence="2" key="1">
    <citation type="submission" date="2023-03" db="EMBL/GenBank/DDBJ databases">
        <title>Massive genome expansion in bonnet fungi (Mycena s.s.) driven by repeated elements and novel gene families across ecological guilds.</title>
        <authorList>
            <consortium name="Lawrence Berkeley National Laboratory"/>
            <person name="Harder C.B."/>
            <person name="Miyauchi S."/>
            <person name="Viragh M."/>
            <person name="Kuo A."/>
            <person name="Thoen E."/>
            <person name="Andreopoulos B."/>
            <person name="Lu D."/>
            <person name="Skrede I."/>
            <person name="Drula E."/>
            <person name="Henrissat B."/>
            <person name="Morin E."/>
            <person name="Kohler A."/>
            <person name="Barry K."/>
            <person name="LaButti K."/>
            <person name="Morin E."/>
            <person name="Salamov A."/>
            <person name="Lipzen A."/>
            <person name="Mereny Z."/>
            <person name="Hegedus B."/>
            <person name="Baldrian P."/>
            <person name="Stursova M."/>
            <person name="Weitz H."/>
            <person name="Taylor A."/>
            <person name="Grigoriev I.V."/>
            <person name="Nagy L.G."/>
            <person name="Martin F."/>
            <person name="Kauserud H."/>
        </authorList>
    </citation>
    <scope>NUCLEOTIDE SEQUENCE</scope>
    <source>
        <strain evidence="2">9144</strain>
    </source>
</reference>
<feature type="region of interest" description="Disordered" evidence="1">
    <location>
        <begin position="273"/>
        <end position="341"/>
    </location>
</feature>
<proteinExistence type="predicted"/>
<organism evidence="2 3">
    <name type="scientific">Mycena pura</name>
    <dbReference type="NCBI Taxonomy" id="153505"/>
    <lineage>
        <taxon>Eukaryota</taxon>
        <taxon>Fungi</taxon>
        <taxon>Dikarya</taxon>
        <taxon>Basidiomycota</taxon>
        <taxon>Agaricomycotina</taxon>
        <taxon>Agaricomycetes</taxon>
        <taxon>Agaricomycetidae</taxon>
        <taxon>Agaricales</taxon>
        <taxon>Marasmiineae</taxon>
        <taxon>Mycenaceae</taxon>
        <taxon>Mycena</taxon>
    </lineage>
</organism>
<feature type="compositionally biased region" description="Basic residues" evidence="1">
    <location>
        <begin position="331"/>
        <end position="341"/>
    </location>
</feature>
<sequence length="341" mass="36955">MATAPAPASIARDSPPSSPELPRRVRTPFARNSTDALTAQSASSRPCRKESLLASSLRLSFLLQSDFRALVNQQRNLKLPPNHVPGLPNQKQKTQHPSPDRKTKVVPAPICSPSPHVLVAGPEVCADATIAHGGLMVADGKKRGSSETHAYKQISDHTPVRLHRDIDSNHKPTLHWCLFENSCNIDDMIDEWDVAAAIHRLGPKASRASSWFTNSAAGAVPERTGIVVVSAVQKGMGSPYPRQTLQRLQRRLAARTGTERGRSDDKRVILMVNASQPGHGQSGQARIARPGRGRRKRGVEGDAVELDVGAGGSRFAHSHSESTRNRDVRNRPAHGRKLAPG</sequence>
<comment type="caution">
    <text evidence="2">The sequence shown here is derived from an EMBL/GenBank/DDBJ whole genome shotgun (WGS) entry which is preliminary data.</text>
</comment>
<feature type="compositionally biased region" description="Polar residues" evidence="1">
    <location>
        <begin position="30"/>
        <end position="44"/>
    </location>
</feature>
<gene>
    <name evidence="2" type="ORF">GGX14DRAFT_400800</name>
</gene>
<protein>
    <submittedName>
        <fullName evidence="2">Uncharacterized protein</fullName>
    </submittedName>
</protein>
<keyword evidence="3" id="KW-1185">Reference proteome</keyword>
<accession>A0AAD6V1Z2</accession>
<feature type="compositionally biased region" description="Basic and acidic residues" evidence="1">
    <location>
        <begin position="318"/>
        <end position="330"/>
    </location>
</feature>
<evidence type="ECO:0000256" key="1">
    <source>
        <dbReference type="SAM" id="MobiDB-lite"/>
    </source>
</evidence>
<dbReference type="EMBL" id="JARJCW010000064">
    <property type="protein sequence ID" value="KAJ7200110.1"/>
    <property type="molecule type" value="Genomic_DNA"/>
</dbReference>
<dbReference type="AlphaFoldDB" id="A0AAD6V1Z2"/>
<dbReference type="Proteomes" id="UP001219525">
    <property type="component" value="Unassembled WGS sequence"/>
</dbReference>
<feature type="region of interest" description="Disordered" evidence="1">
    <location>
        <begin position="78"/>
        <end position="105"/>
    </location>
</feature>
<evidence type="ECO:0000313" key="3">
    <source>
        <dbReference type="Proteomes" id="UP001219525"/>
    </source>
</evidence>
<name>A0AAD6V1Z2_9AGAR</name>
<feature type="region of interest" description="Disordered" evidence="1">
    <location>
        <begin position="1"/>
        <end position="47"/>
    </location>
</feature>